<reference evidence="2 3" key="1">
    <citation type="journal article" date="2017" name="Elife">
        <title>Extensive horizontal gene transfer in cheese-associated bacteria.</title>
        <authorList>
            <person name="Bonham K.S."/>
            <person name="Wolfe B.E."/>
            <person name="Dutton R.J."/>
        </authorList>
    </citation>
    <scope>NUCLEOTIDE SEQUENCE [LARGE SCALE GENOMIC DNA]</scope>
    <source>
        <strain evidence="2 3">341_9</strain>
    </source>
</reference>
<feature type="domain" description="Transposase IS204/IS1001/IS1096/IS1165 DDE" evidence="1">
    <location>
        <begin position="164"/>
        <end position="419"/>
    </location>
</feature>
<dbReference type="Pfam" id="PF01610">
    <property type="entry name" value="DDE_Tnp_ISL3"/>
    <property type="match status" value="1"/>
</dbReference>
<dbReference type="InterPro" id="IPR047951">
    <property type="entry name" value="Transpos_ISL3"/>
</dbReference>
<name>A0A2A3YCY9_9MICO</name>
<dbReference type="PANTHER" id="PTHR33498">
    <property type="entry name" value="TRANSPOSASE FOR INSERTION SEQUENCE ELEMENT IS1557"/>
    <property type="match status" value="1"/>
</dbReference>
<gene>
    <name evidence="2" type="ORF">CIK66_18315</name>
</gene>
<dbReference type="NCBIfam" id="NF033550">
    <property type="entry name" value="transpos_ISL3"/>
    <property type="match status" value="1"/>
</dbReference>
<evidence type="ECO:0000259" key="1">
    <source>
        <dbReference type="Pfam" id="PF01610"/>
    </source>
</evidence>
<evidence type="ECO:0000313" key="2">
    <source>
        <dbReference type="EMBL" id="PCC37632.1"/>
    </source>
</evidence>
<dbReference type="PANTHER" id="PTHR33498:SF1">
    <property type="entry name" value="TRANSPOSASE FOR INSERTION SEQUENCE ELEMENT IS1557"/>
    <property type="match status" value="1"/>
</dbReference>
<sequence length="436" mass="48076">MPHATFSSPDLDAFCGLDGLGLTATGQRIETGQAVLECRVLADDQWCHRCGQAGVPRGTVLRTIVHVPLGWRPTMLQVRVRRYRCPDCCTVWRQDTTAAAASRTKLSRDAVFWALKSVVIDRMSIARVAENLGTAWHTVNDAVLEAGSELLINDPARFEGVRVLGVDEHVWSHTRGGNKYVTVIIDLTPVRDGTGASRLLDMVPGRSKKVLKTWLDQQEQGFRDRIETVAMDGFTGFKTAAAEEIPQAVAVMDPFHVVALAGDALDRCRQRIQQTTCGHRGRSGDPLYGIRRVLRTGADLLTDRQCGRLSSVFAADEHAAVEATWGIYQRIVQAYRNPDRVAAKQQLTAVIQDLAGNVPASLTEVITLGRTLKRRAGDVLAYFDRPGTSNGPTEAINGRLEHLRGTALGFRNLAHYILRSLLDTGGFRPLLHRQMR</sequence>
<dbReference type="GeneID" id="303186573"/>
<accession>A0A2A3YCY9</accession>
<evidence type="ECO:0000313" key="3">
    <source>
        <dbReference type="Proteomes" id="UP000218598"/>
    </source>
</evidence>
<keyword evidence="3" id="KW-1185">Reference proteome</keyword>
<organism evidence="2 3">
    <name type="scientific">Brachybacterium alimentarium</name>
    <dbReference type="NCBI Taxonomy" id="47845"/>
    <lineage>
        <taxon>Bacteria</taxon>
        <taxon>Bacillati</taxon>
        <taxon>Actinomycetota</taxon>
        <taxon>Actinomycetes</taxon>
        <taxon>Micrococcales</taxon>
        <taxon>Dermabacteraceae</taxon>
        <taxon>Brachybacterium</taxon>
    </lineage>
</organism>
<dbReference type="InterPro" id="IPR002560">
    <property type="entry name" value="Transposase_DDE"/>
</dbReference>
<dbReference type="AlphaFoldDB" id="A0A2A3YCY9"/>
<proteinExistence type="predicted"/>
<dbReference type="OrthoDB" id="3255666at2"/>
<comment type="caution">
    <text evidence="2">The sequence shown here is derived from an EMBL/GenBank/DDBJ whole genome shotgun (WGS) entry which is preliminary data.</text>
</comment>
<protein>
    <submittedName>
        <fullName evidence="2">ISL3 family transposase ISAar39</fullName>
    </submittedName>
</protein>
<dbReference type="EMBL" id="NRGR01000049">
    <property type="protein sequence ID" value="PCC37632.1"/>
    <property type="molecule type" value="Genomic_DNA"/>
</dbReference>
<dbReference type="Proteomes" id="UP000218598">
    <property type="component" value="Unassembled WGS sequence"/>
</dbReference>
<dbReference type="RefSeq" id="WP_013350322.1">
    <property type="nucleotide sequence ID" value="NZ_JBQQIN010000001.1"/>
</dbReference>